<comment type="caution">
    <text evidence="1">The sequence shown here is derived from an EMBL/GenBank/DDBJ whole genome shotgun (WGS) entry which is preliminary data.</text>
</comment>
<evidence type="ECO:0000313" key="2">
    <source>
        <dbReference type="Proteomes" id="UP000789920"/>
    </source>
</evidence>
<feature type="non-terminal residue" evidence="1">
    <location>
        <position position="1"/>
    </location>
</feature>
<sequence length="132" mass="14949">NLWEKYKLKLVGLFVALCIFAALFLAAHRKAPEGQNFAILQIGLIIFDLSVYLLFVINNSKDIPWLYIPSLVFLVVPVSLNTLIAFWIIMDENTRKKFFAWFSRNGKVVSIFTLLAASDIEALKILQSNLAG</sequence>
<gene>
    <name evidence="1" type="ORF">RPERSI_LOCUS32532</name>
</gene>
<organism evidence="1 2">
    <name type="scientific">Racocetra persica</name>
    <dbReference type="NCBI Taxonomy" id="160502"/>
    <lineage>
        <taxon>Eukaryota</taxon>
        <taxon>Fungi</taxon>
        <taxon>Fungi incertae sedis</taxon>
        <taxon>Mucoromycota</taxon>
        <taxon>Glomeromycotina</taxon>
        <taxon>Glomeromycetes</taxon>
        <taxon>Diversisporales</taxon>
        <taxon>Gigasporaceae</taxon>
        <taxon>Racocetra</taxon>
    </lineage>
</organism>
<dbReference type="EMBL" id="CAJVQC010136206">
    <property type="protein sequence ID" value="CAG8842912.1"/>
    <property type="molecule type" value="Genomic_DNA"/>
</dbReference>
<evidence type="ECO:0000313" key="1">
    <source>
        <dbReference type="EMBL" id="CAG8842912.1"/>
    </source>
</evidence>
<name>A0ACA9SKZ5_9GLOM</name>
<protein>
    <submittedName>
        <fullName evidence="1">19748_t:CDS:1</fullName>
    </submittedName>
</protein>
<dbReference type="Proteomes" id="UP000789920">
    <property type="component" value="Unassembled WGS sequence"/>
</dbReference>
<accession>A0ACA9SKZ5</accession>
<feature type="non-terminal residue" evidence="1">
    <location>
        <position position="132"/>
    </location>
</feature>
<proteinExistence type="predicted"/>
<keyword evidence="2" id="KW-1185">Reference proteome</keyword>
<reference evidence="1" key="1">
    <citation type="submission" date="2021-06" db="EMBL/GenBank/DDBJ databases">
        <authorList>
            <person name="Kallberg Y."/>
            <person name="Tangrot J."/>
            <person name="Rosling A."/>
        </authorList>
    </citation>
    <scope>NUCLEOTIDE SEQUENCE</scope>
    <source>
        <strain evidence="1">MA461A</strain>
    </source>
</reference>